<dbReference type="GO" id="GO:0005737">
    <property type="term" value="C:cytoplasm"/>
    <property type="evidence" value="ECO:0007669"/>
    <property type="project" value="InterPro"/>
</dbReference>
<dbReference type="STRING" id="571932.SAMN05421743_11368"/>
<dbReference type="AlphaFoldDB" id="A0A1H4G0X4"/>
<keyword evidence="1 4" id="KW-0378">Hydrolase</keyword>
<dbReference type="OrthoDB" id="9793421at2"/>
<feature type="domain" description="CheB-type methylesterase" evidence="5">
    <location>
        <begin position="19"/>
        <end position="213"/>
    </location>
</feature>
<evidence type="ECO:0000256" key="1">
    <source>
        <dbReference type="ARBA" id="ARBA00022801"/>
    </source>
</evidence>
<dbReference type="PANTHER" id="PTHR42872">
    <property type="entry name" value="PROTEIN-GLUTAMATE METHYLESTERASE/PROTEIN-GLUTAMINE GLUTAMINASE"/>
    <property type="match status" value="1"/>
</dbReference>
<gene>
    <name evidence="6" type="ORF">SAMN05421743_11368</name>
</gene>
<sequence>MAKTLFQDKVPHPFNDSHLSQSKPIVVIGTSTGGPRALQYVLGSLPSEFPAPVLIVQHMPAGFTNSLAHRLNMAAPMRVKEAEHGEILENGTAYITPGNYHLRLKAAGKTLLVDLNQTDRVNGHRPSVDVLMESVARLTDYQPVAVIMTGMGTDGWKGIEKLKQANRHAYVIAEARESCVVYGMPKAVVSRRLHNAMVSVDAIGKTILDVIRV</sequence>
<dbReference type="SUPFAM" id="SSF52738">
    <property type="entry name" value="Methylesterase CheB, C-terminal domain"/>
    <property type="match status" value="1"/>
</dbReference>
<dbReference type="Gene3D" id="3.40.50.180">
    <property type="entry name" value="Methylesterase CheB, C-terminal domain"/>
    <property type="match status" value="1"/>
</dbReference>
<reference evidence="6 7" key="1">
    <citation type="submission" date="2016-10" db="EMBL/GenBank/DDBJ databases">
        <authorList>
            <person name="de Groot N.N."/>
        </authorList>
    </citation>
    <scope>NUCLEOTIDE SEQUENCE [LARGE SCALE GENOMIC DNA]</scope>
    <source>
        <strain evidence="6 7">CCM7597</strain>
    </source>
</reference>
<keyword evidence="7" id="KW-1185">Reference proteome</keyword>
<feature type="active site" evidence="4">
    <location>
        <position position="58"/>
    </location>
</feature>
<dbReference type="InterPro" id="IPR000673">
    <property type="entry name" value="Sig_transdc_resp-reg_Me-estase"/>
</dbReference>
<keyword evidence="4" id="KW-0145">Chemotaxis</keyword>
<evidence type="ECO:0000313" key="6">
    <source>
        <dbReference type="EMBL" id="SEB02991.1"/>
    </source>
</evidence>
<dbReference type="Proteomes" id="UP000198584">
    <property type="component" value="Unassembled WGS sequence"/>
</dbReference>
<dbReference type="PANTHER" id="PTHR42872:SF3">
    <property type="entry name" value="PROTEIN-GLUTAMATE METHYLESTERASE_PROTEIN-GLUTAMINE GLUTAMINASE 1"/>
    <property type="match status" value="1"/>
</dbReference>
<organism evidence="6 7">
    <name type="scientific">Thalassobacillus cyri</name>
    <dbReference type="NCBI Taxonomy" id="571932"/>
    <lineage>
        <taxon>Bacteria</taxon>
        <taxon>Bacillati</taxon>
        <taxon>Bacillota</taxon>
        <taxon>Bacilli</taxon>
        <taxon>Bacillales</taxon>
        <taxon>Bacillaceae</taxon>
        <taxon>Thalassobacillus</taxon>
    </lineage>
</organism>
<dbReference type="GO" id="GO:0006935">
    <property type="term" value="P:chemotaxis"/>
    <property type="evidence" value="ECO:0007669"/>
    <property type="project" value="UniProtKB-UniRule"/>
</dbReference>
<feature type="active site" evidence="4">
    <location>
        <position position="31"/>
    </location>
</feature>
<dbReference type="InterPro" id="IPR035909">
    <property type="entry name" value="CheB_C"/>
</dbReference>
<evidence type="ECO:0000256" key="4">
    <source>
        <dbReference type="PROSITE-ProRule" id="PRU00050"/>
    </source>
</evidence>
<dbReference type="GO" id="GO:0008984">
    <property type="term" value="F:protein-glutamate methylesterase activity"/>
    <property type="evidence" value="ECO:0007669"/>
    <property type="project" value="UniProtKB-EC"/>
</dbReference>
<evidence type="ECO:0000259" key="5">
    <source>
        <dbReference type="PROSITE" id="PS50122"/>
    </source>
</evidence>
<evidence type="ECO:0000256" key="2">
    <source>
        <dbReference type="ARBA" id="ARBA00039140"/>
    </source>
</evidence>
<dbReference type="RefSeq" id="WP_093045793.1">
    <property type="nucleotide sequence ID" value="NZ_FNQR01000013.1"/>
</dbReference>
<name>A0A1H4G0X4_9BACI</name>
<evidence type="ECO:0000313" key="7">
    <source>
        <dbReference type="Proteomes" id="UP000198584"/>
    </source>
</evidence>
<evidence type="ECO:0000256" key="3">
    <source>
        <dbReference type="ARBA" id="ARBA00048267"/>
    </source>
</evidence>
<dbReference type="GO" id="GO:0000156">
    <property type="term" value="F:phosphorelay response regulator activity"/>
    <property type="evidence" value="ECO:0007669"/>
    <property type="project" value="InterPro"/>
</dbReference>
<dbReference type="PROSITE" id="PS50122">
    <property type="entry name" value="CHEB"/>
    <property type="match status" value="1"/>
</dbReference>
<dbReference type="EC" id="3.1.1.61" evidence="2"/>
<feature type="active site" evidence="4">
    <location>
        <position position="154"/>
    </location>
</feature>
<protein>
    <recommendedName>
        <fullName evidence="2">protein-glutamate methylesterase</fullName>
        <ecNumber evidence="2">3.1.1.61</ecNumber>
    </recommendedName>
</protein>
<dbReference type="EMBL" id="FNQR01000013">
    <property type="protein sequence ID" value="SEB02991.1"/>
    <property type="molecule type" value="Genomic_DNA"/>
</dbReference>
<dbReference type="CDD" id="cd16432">
    <property type="entry name" value="CheB_Rec"/>
    <property type="match status" value="1"/>
</dbReference>
<accession>A0A1H4G0X4</accession>
<dbReference type="Pfam" id="PF01339">
    <property type="entry name" value="CheB_methylest"/>
    <property type="match status" value="1"/>
</dbReference>
<comment type="catalytic activity">
    <reaction evidence="3">
        <text>[protein]-L-glutamate 5-O-methyl ester + H2O = L-glutamyl-[protein] + methanol + H(+)</text>
        <dbReference type="Rhea" id="RHEA:23236"/>
        <dbReference type="Rhea" id="RHEA-COMP:10208"/>
        <dbReference type="Rhea" id="RHEA-COMP:10311"/>
        <dbReference type="ChEBI" id="CHEBI:15377"/>
        <dbReference type="ChEBI" id="CHEBI:15378"/>
        <dbReference type="ChEBI" id="CHEBI:17790"/>
        <dbReference type="ChEBI" id="CHEBI:29973"/>
        <dbReference type="ChEBI" id="CHEBI:82795"/>
        <dbReference type="EC" id="3.1.1.61"/>
    </reaction>
</comment>
<proteinExistence type="predicted"/>